<accession>A0ABS5NNK2</accession>
<reference evidence="10 11" key="1">
    <citation type="submission" date="2021-05" db="EMBL/GenBank/DDBJ databases">
        <title>Novel Bacillus species.</title>
        <authorList>
            <person name="Liu G."/>
        </authorList>
    </citation>
    <scope>NUCLEOTIDE SEQUENCE [LARGE SCALE GENOMIC DNA]</scope>
    <source>
        <strain evidence="10 11">FJAT-49705</strain>
    </source>
</reference>
<name>A0ABS5NNK2_9BACI</name>
<keyword evidence="6" id="KW-0175">Coiled coil</keyword>
<keyword evidence="5 8" id="KW-0472">Membrane</keyword>
<evidence type="ECO:0000256" key="4">
    <source>
        <dbReference type="ARBA" id="ARBA00022989"/>
    </source>
</evidence>
<feature type="domain" description="RsgI N-terminal anti-sigma" evidence="9">
    <location>
        <begin position="2"/>
        <end position="50"/>
    </location>
</feature>
<keyword evidence="4 8" id="KW-1133">Transmembrane helix</keyword>
<feature type="region of interest" description="Disordered" evidence="7">
    <location>
        <begin position="225"/>
        <end position="388"/>
    </location>
</feature>
<evidence type="ECO:0000256" key="7">
    <source>
        <dbReference type="SAM" id="MobiDB-lite"/>
    </source>
</evidence>
<dbReference type="Proteomes" id="UP000681027">
    <property type="component" value="Unassembled WGS sequence"/>
</dbReference>
<evidence type="ECO:0000256" key="1">
    <source>
        <dbReference type="ARBA" id="ARBA00004162"/>
    </source>
</evidence>
<dbReference type="InterPro" id="IPR024449">
    <property type="entry name" value="Anti-sigma_RsgI_N"/>
</dbReference>
<feature type="transmembrane region" description="Helical" evidence="8">
    <location>
        <begin position="66"/>
        <end position="85"/>
    </location>
</feature>
<keyword evidence="11" id="KW-1185">Reference proteome</keyword>
<dbReference type="PROSITE" id="PS51849">
    <property type="entry name" value="RSGI_N"/>
    <property type="match status" value="1"/>
</dbReference>
<feature type="compositionally biased region" description="Basic and acidic residues" evidence="7">
    <location>
        <begin position="253"/>
        <end position="388"/>
    </location>
</feature>
<evidence type="ECO:0000256" key="6">
    <source>
        <dbReference type="SAM" id="Coils"/>
    </source>
</evidence>
<organism evidence="10 11">
    <name type="scientific">Cytobacillus citreus</name>
    <dbReference type="NCBI Taxonomy" id="2833586"/>
    <lineage>
        <taxon>Bacteria</taxon>
        <taxon>Bacillati</taxon>
        <taxon>Bacillota</taxon>
        <taxon>Bacilli</taxon>
        <taxon>Bacillales</taxon>
        <taxon>Bacillaceae</taxon>
        <taxon>Cytobacillus</taxon>
    </lineage>
</organism>
<evidence type="ECO:0000256" key="5">
    <source>
        <dbReference type="ARBA" id="ARBA00023136"/>
    </source>
</evidence>
<evidence type="ECO:0000256" key="8">
    <source>
        <dbReference type="SAM" id="Phobius"/>
    </source>
</evidence>
<sequence>MKTGIIMEVNERFLTLLTPDGEFLRARKLDRDYQIGQEIDFFPINQEEAKKKSFFSIFNSFKAKTAFAATLIFMIMSVTLLPFFGNNNVYAYMSIDINPSIELGVNKNFQVIKIHPYNEEGKEIVNQLHDWKKKNIQELTNEIIQEIKAQGYTKNNHEIVIGTAYEKKGQQKVENQQWEKEIAEIRNELKTENLELKIVKGSIEDRNKAKEMGLTMGLYKEKENQEKEMRLEQDNKVNEEKVKQKVLNNEDSDQQRENEISKKEERVEKDNREMHKQAEKEIREKEKQLEKENKARDKQIEKVIRESEKQTEKENRESKKQIEKENKEREKEIKKENKEKQMEKENDEQEQRLDREGIKKQKELEKENKENEKQKIKEEKQKHQDSDD</sequence>
<keyword evidence="3 8" id="KW-0812">Transmembrane</keyword>
<evidence type="ECO:0000256" key="3">
    <source>
        <dbReference type="ARBA" id="ARBA00022692"/>
    </source>
</evidence>
<comment type="caution">
    <text evidence="10">The sequence shown here is derived from an EMBL/GenBank/DDBJ whole genome shotgun (WGS) entry which is preliminary data.</text>
</comment>
<evidence type="ECO:0000259" key="9">
    <source>
        <dbReference type="PROSITE" id="PS51849"/>
    </source>
</evidence>
<evidence type="ECO:0000256" key="2">
    <source>
        <dbReference type="ARBA" id="ARBA00022475"/>
    </source>
</evidence>
<evidence type="ECO:0000313" key="10">
    <source>
        <dbReference type="EMBL" id="MBS4188978.1"/>
    </source>
</evidence>
<proteinExistence type="predicted"/>
<comment type="subcellular location">
    <subcellularLocation>
        <location evidence="1">Cell membrane</location>
        <topology evidence="1">Single-pass membrane protein</topology>
    </subcellularLocation>
</comment>
<dbReference type="Pfam" id="PF12791">
    <property type="entry name" value="RsgI_N"/>
    <property type="match status" value="1"/>
</dbReference>
<dbReference type="Pfam" id="PF23750">
    <property type="entry name" value="RsgI_M"/>
    <property type="match status" value="1"/>
</dbReference>
<evidence type="ECO:0000313" key="11">
    <source>
        <dbReference type="Proteomes" id="UP000681027"/>
    </source>
</evidence>
<gene>
    <name evidence="10" type="ORF">KHA94_01945</name>
</gene>
<dbReference type="EMBL" id="JAGYPM010000001">
    <property type="protein sequence ID" value="MBS4188978.1"/>
    <property type="molecule type" value="Genomic_DNA"/>
</dbReference>
<protein>
    <submittedName>
        <fullName evidence="10">Anti-sigma factor domain-containing protein</fullName>
    </submittedName>
</protein>
<dbReference type="RefSeq" id="WP_213100467.1">
    <property type="nucleotide sequence ID" value="NZ_JAGYPM010000001.1"/>
</dbReference>
<dbReference type="InterPro" id="IPR055431">
    <property type="entry name" value="RsgI_M"/>
</dbReference>
<keyword evidence="2" id="KW-1003">Cell membrane</keyword>
<feature type="coiled-coil region" evidence="6">
    <location>
        <begin position="168"/>
        <end position="195"/>
    </location>
</feature>
<feature type="compositionally biased region" description="Basic and acidic residues" evidence="7">
    <location>
        <begin position="225"/>
        <end position="243"/>
    </location>
</feature>